<sequence length="44" mass="4857">MRVFEGCARFIRGRRKILRKAGVTGSGVRTGDDACDPLTMSAWN</sequence>
<dbReference type="EMBL" id="UINC01000337">
    <property type="protein sequence ID" value="SUZ53580.1"/>
    <property type="molecule type" value="Genomic_DNA"/>
</dbReference>
<organism evidence="1">
    <name type="scientific">marine metagenome</name>
    <dbReference type="NCBI Taxonomy" id="408172"/>
    <lineage>
        <taxon>unclassified sequences</taxon>
        <taxon>metagenomes</taxon>
        <taxon>ecological metagenomes</taxon>
    </lineage>
</organism>
<feature type="non-terminal residue" evidence="1">
    <location>
        <position position="44"/>
    </location>
</feature>
<accession>A0A381NG59</accession>
<reference evidence="1" key="1">
    <citation type="submission" date="2018-05" db="EMBL/GenBank/DDBJ databases">
        <authorList>
            <person name="Lanie J.A."/>
            <person name="Ng W.-L."/>
            <person name="Kazmierczak K.M."/>
            <person name="Andrzejewski T.M."/>
            <person name="Davidsen T.M."/>
            <person name="Wayne K.J."/>
            <person name="Tettelin H."/>
            <person name="Glass J.I."/>
            <person name="Rusch D."/>
            <person name="Podicherti R."/>
            <person name="Tsui H.-C.T."/>
            <person name="Winkler M.E."/>
        </authorList>
    </citation>
    <scope>NUCLEOTIDE SEQUENCE</scope>
</reference>
<evidence type="ECO:0000313" key="1">
    <source>
        <dbReference type="EMBL" id="SUZ53580.1"/>
    </source>
</evidence>
<dbReference type="AlphaFoldDB" id="A0A381NG59"/>
<proteinExistence type="predicted"/>
<name>A0A381NG59_9ZZZZ</name>
<protein>
    <submittedName>
        <fullName evidence="1">Uncharacterized protein</fullName>
    </submittedName>
</protein>
<gene>
    <name evidence="1" type="ORF">METZ01_LOCUS6434</name>
</gene>